<dbReference type="InterPro" id="IPR011047">
    <property type="entry name" value="Quinoprotein_ADH-like_sf"/>
</dbReference>
<evidence type="ECO:0000259" key="4">
    <source>
        <dbReference type="Pfam" id="PF13360"/>
    </source>
</evidence>
<dbReference type="PROSITE" id="PS50294">
    <property type="entry name" value="WD_REPEATS_REGION"/>
    <property type="match status" value="1"/>
</dbReference>
<dbReference type="STRING" id="745411.B3C1_03150"/>
<dbReference type="EMBL" id="AMRI01000003">
    <property type="protein sequence ID" value="EKE77169.1"/>
    <property type="molecule type" value="Genomic_DNA"/>
</dbReference>
<evidence type="ECO:0000313" key="5">
    <source>
        <dbReference type="EMBL" id="EKE77169.1"/>
    </source>
</evidence>
<dbReference type="InterPro" id="IPR002372">
    <property type="entry name" value="PQQ_rpt_dom"/>
</dbReference>
<keyword evidence="6" id="KW-1185">Reference proteome</keyword>
<evidence type="ECO:0000256" key="2">
    <source>
        <dbReference type="ARBA" id="ARBA00022737"/>
    </source>
</evidence>
<dbReference type="PROSITE" id="PS50082">
    <property type="entry name" value="WD_REPEATS_2"/>
    <property type="match status" value="2"/>
</dbReference>
<dbReference type="AlphaFoldDB" id="K2K2W2"/>
<sequence>MFCVVLLFGCSPQSPSLASWQLVGNGAYGADLSVQGDLAAVSGDPEGVVVWDLKTQAPRYRLQMNVAPPDQAALTRGGYKPDERLPAQPLPVTLTRFSENGAYLVTADQTRLALWRTADGENLGYWQAGSYSGAPRVDQPGTSQVHSLRDVAVSNGGNFIAFARADGVIVHLNRISGRRLEFLGHSEKVNSIAMSANGLYVLSGGNDHRAMLWNTQTGQVQRPFPAEGRVVLVALTQDGRYAFVEDADNNALIWDIRSGQVKTRLATKAKQELFTSARFSGDGKRLLTGGPGRQLILWNLESGQRLWQRQVGVAEDYRPRSAVVYATAFAKDRVYSVSSAGLLEAWPLEKTDE</sequence>
<comment type="caution">
    <text evidence="5">The sequence shown here is derived from an EMBL/GenBank/DDBJ whole genome shotgun (WGS) entry which is preliminary data.</text>
</comment>
<dbReference type="InterPro" id="IPR001680">
    <property type="entry name" value="WD40_rpt"/>
</dbReference>
<keyword evidence="1 3" id="KW-0853">WD repeat</keyword>
<evidence type="ECO:0000313" key="6">
    <source>
        <dbReference type="Proteomes" id="UP000006755"/>
    </source>
</evidence>
<feature type="repeat" description="WD" evidence="3">
    <location>
        <begin position="267"/>
        <end position="308"/>
    </location>
</feature>
<dbReference type="SUPFAM" id="SSF50998">
    <property type="entry name" value="Quinoprotein alcohol dehydrogenase-like"/>
    <property type="match status" value="1"/>
</dbReference>
<dbReference type="InterPro" id="IPR019775">
    <property type="entry name" value="WD40_repeat_CS"/>
</dbReference>
<dbReference type="Proteomes" id="UP000006755">
    <property type="component" value="Unassembled WGS sequence"/>
</dbReference>
<feature type="repeat" description="WD" evidence="3">
    <location>
        <begin position="182"/>
        <end position="223"/>
    </location>
</feature>
<proteinExistence type="predicted"/>
<protein>
    <submittedName>
        <fullName evidence="5">WD-40 repeat-containing protein</fullName>
    </submittedName>
</protein>
<keyword evidence="2" id="KW-0677">Repeat</keyword>
<dbReference type="SMART" id="SM00320">
    <property type="entry name" value="WD40"/>
    <property type="match status" value="5"/>
</dbReference>
<gene>
    <name evidence="5" type="ORF">B3C1_03150</name>
</gene>
<evidence type="ECO:0000256" key="3">
    <source>
        <dbReference type="PROSITE-ProRule" id="PRU00221"/>
    </source>
</evidence>
<dbReference type="eggNOG" id="COG2319">
    <property type="taxonomic scope" value="Bacteria"/>
</dbReference>
<dbReference type="InterPro" id="IPR015943">
    <property type="entry name" value="WD40/YVTN_repeat-like_dom_sf"/>
</dbReference>
<dbReference type="PROSITE" id="PS00678">
    <property type="entry name" value="WD_REPEATS_1"/>
    <property type="match status" value="1"/>
</dbReference>
<dbReference type="PANTHER" id="PTHR19879:SF9">
    <property type="entry name" value="TRANSCRIPTION INITIATION FACTOR TFIID SUBUNIT 5"/>
    <property type="match status" value="1"/>
</dbReference>
<name>K2K2W2_9GAMM</name>
<organism evidence="5 6">
    <name type="scientific">Gallaecimonas xiamenensis 3-C-1</name>
    <dbReference type="NCBI Taxonomy" id="745411"/>
    <lineage>
        <taxon>Bacteria</taxon>
        <taxon>Pseudomonadati</taxon>
        <taxon>Pseudomonadota</taxon>
        <taxon>Gammaproteobacteria</taxon>
        <taxon>Enterobacterales</taxon>
        <taxon>Gallaecimonadaceae</taxon>
        <taxon>Gallaecimonas</taxon>
    </lineage>
</organism>
<dbReference type="Pfam" id="PF13360">
    <property type="entry name" value="PQQ_2"/>
    <property type="match status" value="1"/>
</dbReference>
<feature type="domain" description="Pyrrolo-quinoline quinone repeat" evidence="4">
    <location>
        <begin position="166"/>
        <end position="343"/>
    </location>
</feature>
<dbReference type="PANTHER" id="PTHR19879">
    <property type="entry name" value="TRANSCRIPTION INITIATION FACTOR TFIID"/>
    <property type="match status" value="1"/>
</dbReference>
<reference evidence="5 6" key="1">
    <citation type="journal article" date="2012" name="J. Bacteriol.">
        <title>Genome Sequence of Gallaecimonas xiamenensis Type Strain 3-C-1.</title>
        <authorList>
            <person name="Lai Q."/>
            <person name="Wang L."/>
            <person name="Wang W."/>
            <person name="Shao Z."/>
        </authorList>
    </citation>
    <scope>NUCLEOTIDE SEQUENCE [LARGE SCALE GENOMIC DNA]</scope>
    <source>
        <strain evidence="5 6">3-C-1</strain>
    </source>
</reference>
<accession>K2K2W2</accession>
<evidence type="ECO:0000256" key="1">
    <source>
        <dbReference type="ARBA" id="ARBA00022574"/>
    </source>
</evidence>
<dbReference type="PATRIC" id="fig|745411.4.peg.618"/>
<dbReference type="Gene3D" id="2.130.10.10">
    <property type="entry name" value="YVTN repeat-like/Quinoprotein amine dehydrogenase"/>
    <property type="match status" value="1"/>
</dbReference>